<sequence length="419" mass="44521">MNIVIVLDHAHVNGGQAKVALDSAKGFARRGARVTVFAAVGPVDPSLLDAGIEVVCLGQTELVKAPLIKGVVQGIWNDPARRALGELLARLPAGDTVVHIHGWAKALSPSIAPAIAASGHPGVYTMHEYFLFCPNGGFYVYPRNEICRRTPMSLSCVTTNCDARSLPHKAWRLARQVAVDHMSRLARCARHVITISAMQEDIVGALLPPGSVVHRVANPIAVPDMGPKERAGRAFLFVGRLSPEKGVAIFAEAARRLGVRPVIVGGGPAAGELARDYPEAEMLGWKSAQEILPIMREARALVFPSVWYEGQPLTVYEALATGTPVIVSDVCAGREAVEHGVNGLWFKSGDPAALAEAMTVLGDEAAADAMTARAHARYWQAPLTLDRHLDGVTRVYEAALAGARRTSSVTADAVEAATA</sequence>
<gene>
    <name evidence="2" type="ORF">QNA08_01500</name>
</gene>
<accession>A0ABT7AC21</accession>
<evidence type="ECO:0000313" key="2">
    <source>
        <dbReference type="EMBL" id="MDJ1156918.1"/>
    </source>
</evidence>
<organism evidence="2 3">
    <name type="scientific">Chelatococcus albus</name>
    <dbReference type="NCBI Taxonomy" id="3047466"/>
    <lineage>
        <taxon>Bacteria</taxon>
        <taxon>Pseudomonadati</taxon>
        <taxon>Pseudomonadota</taxon>
        <taxon>Alphaproteobacteria</taxon>
        <taxon>Hyphomicrobiales</taxon>
        <taxon>Chelatococcaceae</taxon>
        <taxon>Chelatococcus</taxon>
    </lineage>
</organism>
<reference evidence="2 3" key="1">
    <citation type="submission" date="2023-05" db="EMBL/GenBank/DDBJ databases">
        <title>Chelatococcus sp. nov., a moderately thermophilic bacterium isolated from hot spring microbial mat.</title>
        <authorList>
            <person name="Hu C.-J."/>
            <person name="Li W.-J."/>
        </authorList>
    </citation>
    <scope>NUCLEOTIDE SEQUENCE [LARGE SCALE GENOMIC DNA]</scope>
    <source>
        <strain evidence="2 3">SYSU G07232</strain>
    </source>
</reference>
<dbReference type="InterPro" id="IPR028098">
    <property type="entry name" value="Glyco_trans_4-like_N"/>
</dbReference>
<evidence type="ECO:0000259" key="1">
    <source>
        <dbReference type="Pfam" id="PF13579"/>
    </source>
</evidence>
<dbReference type="Pfam" id="PF13579">
    <property type="entry name" value="Glyco_trans_4_4"/>
    <property type="match status" value="1"/>
</dbReference>
<comment type="caution">
    <text evidence="2">The sequence shown here is derived from an EMBL/GenBank/DDBJ whole genome shotgun (WGS) entry which is preliminary data.</text>
</comment>
<keyword evidence="2" id="KW-0808">Transferase</keyword>
<dbReference type="GO" id="GO:0016757">
    <property type="term" value="F:glycosyltransferase activity"/>
    <property type="evidence" value="ECO:0007669"/>
    <property type="project" value="UniProtKB-KW"/>
</dbReference>
<dbReference type="Proteomes" id="UP001321492">
    <property type="component" value="Unassembled WGS sequence"/>
</dbReference>
<dbReference type="PANTHER" id="PTHR12526">
    <property type="entry name" value="GLYCOSYLTRANSFERASE"/>
    <property type="match status" value="1"/>
</dbReference>
<dbReference type="EC" id="2.4.-.-" evidence="2"/>
<dbReference type="CDD" id="cd03801">
    <property type="entry name" value="GT4_PimA-like"/>
    <property type="match status" value="1"/>
</dbReference>
<dbReference type="EMBL" id="JASJEV010000001">
    <property type="protein sequence ID" value="MDJ1156918.1"/>
    <property type="molecule type" value="Genomic_DNA"/>
</dbReference>
<name>A0ABT7AC21_9HYPH</name>
<proteinExistence type="predicted"/>
<protein>
    <submittedName>
        <fullName evidence="2">Glycosyltransferase family 4 protein</fullName>
        <ecNumber evidence="2">2.4.-.-</ecNumber>
    </submittedName>
</protein>
<dbReference type="Pfam" id="PF13692">
    <property type="entry name" value="Glyco_trans_1_4"/>
    <property type="match status" value="1"/>
</dbReference>
<keyword evidence="3" id="KW-1185">Reference proteome</keyword>
<dbReference type="Gene3D" id="3.40.50.2000">
    <property type="entry name" value="Glycogen Phosphorylase B"/>
    <property type="match status" value="2"/>
</dbReference>
<dbReference type="RefSeq" id="WP_283738909.1">
    <property type="nucleotide sequence ID" value="NZ_JASJEV010000001.1"/>
</dbReference>
<feature type="domain" description="Glycosyltransferase subfamily 4-like N-terminal" evidence="1">
    <location>
        <begin position="14"/>
        <end position="218"/>
    </location>
</feature>
<dbReference type="SUPFAM" id="SSF53756">
    <property type="entry name" value="UDP-Glycosyltransferase/glycogen phosphorylase"/>
    <property type="match status" value="1"/>
</dbReference>
<keyword evidence="2" id="KW-0328">Glycosyltransferase</keyword>
<evidence type="ECO:0000313" key="3">
    <source>
        <dbReference type="Proteomes" id="UP001321492"/>
    </source>
</evidence>